<dbReference type="OrthoDB" id="26883at2"/>
<dbReference type="AlphaFoldDB" id="A0A511RLL0"/>
<accession>A0A511RLL0</accession>
<evidence type="ECO:0000313" key="3">
    <source>
        <dbReference type="EMBL" id="GEM90535.1"/>
    </source>
</evidence>
<organism evidence="3 4">
    <name type="scientific">Oceanithermus desulfurans NBRC 100063</name>
    <dbReference type="NCBI Taxonomy" id="1227550"/>
    <lineage>
        <taxon>Bacteria</taxon>
        <taxon>Thermotogati</taxon>
        <taxon>Deinococcota</taxon>
        <taxon>Deinococci</taxon>
        <taxon>Thermales</taxon>
        <taxon>Thermaceae</taxon>
        <taxon>Oceanithermus</taxon>
    </lineage>
</organism>
<dbReference type="RefSeq" id="WP_147148351.1">
    <property type="nucleotide sequence ID" value="NZ_BJXN01000015.1"/>
</dbReference>
<name>A0A511RLL0_9DEIN</name>
<keyword evidence="2" id="KW-1133">Transmembrane helix</keyword>
<keyword evidence="2" id="KW-0812">Transmembrane</keyword>
<sequence length="82" mass="9660">MNRVALRWGYLYLVVLLLVSGLGLMAQKERMQLQDYRNRYAQLERDRAALLRDYQARLSNRAVARWAESQGMVPMSEGRWAE</sequence>
<feature type="coiled-coil region" evidence="1">
    <location>
        <begin position="26"/>
        <end position="53"/>
    </location>
</feature>
<protein>
    <recommendedName>
        <fullName evidence="5">Cell division protein FtsL</fullName>
    </recommendedName>
</protein>
<dbReference type="Proteomes" id="UP000321827">
    <property type="component" value="Unassembled WGS sequence"/>
</dbReference>
<feature type="transmembrane region" description="Helical" evidence="2">
    <location>
        <begin position="6"/>
        <end position="26"/>
    </location>
</feature>
<evidence type="ECO:0000256" key="2">
    <source>
        <dbReference type="SAM" id="Phobius"/>
    </source>
</evidence>
<proteinExistence type="predicted"/>
<keyword evidence="1" id="KW-0175">Coiled coil</keyword>
<evidence type="ECO:0000313" key="4">
    <source>
        <dbReference type="Proteomes" id="UP000321827"/>
    </source>
</evidence>
<keyword evidence="2" id="KW-0472">Membrane</keyword>
<reference evidence="3 4" key="1">
    <citation type="submission" date="2019-07" db="EMBL/GenBank/DDBJ databases">
        <title>Whole genome shotgun sequence of Oceanithermus desulfurans NBRC 100063.</title>
        <authorList>
            <person name="Hosoyama A."/>
            <person name="Uohara A."/>
            <person name="Ohji S."/>
            <person name="Ichikawa N."/>
        </authorList>
    </citation>
    <scope>NUCLEOTIDE SEQUENCE [LARGE SCALE GENOMIC DNA]</scope>
    <source>
        <strain evidence="3 4">NBRC 100063</strain>
    </source>
</reference>
<evidence type="ECO:0000256" key="1">
    <source>
        <dbReference type="SAM" id="Coils"/>
    </source>
</evidence>
<comment type="caution">
    <text evidence="3">The sequence shown here is derived from an EMBL/GenBank/DDBJ whole genome shotgun (WGS) entry which is preliminary data.</text>
</comment>
<evidence type="ECO:0008006" key="5">
    <source>
        <dbReference type="Google" id="ProtNLM"/>
    </source>
</evidence>
<dbReference type="EMBL" id="BJXN01000015">
    <property type="protein sequence ID" value="GEM90535.1"/>
    <property type="molecule type" value="Genomic_DNA"/>
</dbReference>
<gene>
    <name evidence="3" type="ORF">ODE01S_19690</name>
</gene>